<protein>
    <submittedName>
        <fullName evidence="2">Uncharacterized protein</fullName>
    </submittedName>
</protein>
<keyword evidence="1" id="KW-0472">Membrane</keyword>
<name>A0A7L7SG96_9CAUD</name>
<dbReference type="RefSeq" id="YP_010672273.1">
    <property type="nucleotide sequence ID" value="NC_070976.1"/>
</dbReference>
<dbReference type="EMBL" id="MT740244">
    <property type="protein sequence ID" value="QOC54796.1"/>
    <property type="molecule type" value="Genomic_DNA"/>
</dbReference>
<keyword evidence="1" id="KW-0812">Transmembrane</keyword>
<dbReference type="Proteomes" id="UP000524862">
    <property type="component" value="Segment"/>
</dbReference>
<dbReference type="GeneID" id="77948548"/>
<evidence type="ECO:0000256" key="1">
    <source>
        <dbReference type="SAM" id="Phobius"/>
    </source>
</evidence>
<reference evidence="2 3" key="1">
    <citation type="submission" date="2020-07" db="EMBL/GenBank/DDBJ databases">
        <title>Bacteriophages application to control Proteus mirabilis infection.</title>
        <authorList>
            <person name="Connerton I.F."/>
        </authorList>
    </citation>
    <scope>NUCLEOTIDE SEQUENCE [LARGE SCALE GENOMIC DNA]</scope>
</reference>
<evidence type="ECO:0000313" key="3">
    <source>
        <dbReference type="Proteomes" id="UP000524862"/>
    </source>
</evidence>
<proteinExistence type="predicted"/>
<keyword evidence="3" id="KW-1185">Reference proteome</keyword>
<organism evidence="2 3">
    <name type="scientific">Proteus phage 3H10_20</name>
    <dbReference type="NCBI Taxonomy" id="2772448"/>
    <lineage>
        <taxon>Viruses</taxon>
        <taxon>Duplodnaviria</taxon>
        <taxon>Heunggongvirae</taxon>
        <taxon>Uroviricota</taxon>
        <taxon>Caudoviricetes</taxon>
        <taxon>Grimontviridae</taxon>
        <taxon>Privateervirus</taxon>
        <taxon>Privateervirus 3H1020</taxon>
    </lineage>
</organism>
<keyword evidence="1" id="KW-1133">Transmembrane helix</keyword>
<accession>A0A7L7SG96</accession>
<evidence type="ECO:0000313" key="2">
    <source>
        <dbReference type="EMBL" id="QOC54796.1"/>
    </source>
</evidence>
<sequence>MWGLLLRGFYLFFSNLVIVLFGEPMVRWVFFKGANWLVKLTPTKLDDKFIQKLEEEYKKKHGE</sequence>
<dbReference type="KEGG" id="vg:77948548"/>
<feature type="transmembrane region" description="Helical" evidence="1">
    <location>
        <begin position="12"/>
        <end position="30"/>
    </location>
</feature>